<feature type="region of interest" description="Disordered" evidence="6">
    <location>
        <begin position="1"/>
        <end position="20"/>
    </location>
</feature>
<dbReference type="PANTHER" id="PTHR30096:SF0">
    <property type="entry name" value="4,5-DOPA DIOXYGENASE EXTRADIOL-LIKE PROTEIN"/>
    <property type="match status" value="1"/>
</dbReference>
<proteinExistence type="inferred from homology"/>
<dbReference type="AlphaFoldDB" id="A0A4R5PK97"/>
<dbReference type="GO" id="GO:0008270">
    <property type="term" value="F:zinc ion binding"/>
    <property type="evidence" value="ECO:0007669"/>
    <property type="project" value="InterPro"/>
</dbReference>
<feature type="domain" description="Extradiol ring-cleavage dioxygenase class III enzyme subunit B" evidence="7">
    <location>
        <begin position="42"/>
        <end position="271"/>
    </location>
</feature>
<evidence type="ECO:0000256" key="2">
    <source>
        <dbReference type="ARBA" id="ARBA00007581"/>
    </source>
</evidence>
<sequence length="283" mass="30536">MSDTQFHNASSKQADETTTMPTLFVSHGSPETAVADTEAAAFLRSAAAGLPRPRAIVVVSAHFEVSGGVAVTGDATPETVHDFGGFQPELYEKRYPAPGDPALAQEIARNLVSAGFHSQAIANHGFDHGVWVPLILMYPDADIPVVAVSVDPRQSADHHYRLGQALADLTHRGILVIGSGSFTHNLREAFVNLRQGMRDIVVPDWVSSFTGWMSDRLEANDVDALLDYRAQAPNAERNHPTDEHLMPLYSALGAAGPSAQATRLHASDEYGVLNMAMWRFDAA</sequence>
<evidence type="ECO:0000256" key="4">
    <source>
        <dbReference type="ARBA" id="ARBA00022833"/>
    </source>
</evidence>
<dbReference type="Gene3D" id="3.40.830.10">
    <property type="entry name" value="LigB-like"/>
    <property type="match status" value="1"/>
</dbReference>
<dbReference type="SUPFAM" id="SSF53213">
    <property type="entry name" value="LigB-like"/>
    <property type="match status" value="1"/>
</dbReference>
<evidence type="ECO:0000256" key="5">
    <source>
        <dbReference type="ARBA" id="ARBA00023002"/>
    </source>
</evidence>
<dbReference type="Pfam" id="PF02900">
    <property type="entry name" value="LigB"/>
    <property type="match status" value="1"/>
</dbReference>
<dbReference type="PANTHER" id="PTHR30096">
    <property type="entry name" value="4,5-DOPA DIOXYGENASE EXTRADIOL-LIKE PROTEIN"/>
    <property type="match status" value="1"/>
</dbReference>
<evidence type="ECO:0000313" key="8">
    <source>
        <dbReference type="EMBL" id="TDH36025.1"/>
    </source>
</evidence>
<evidence type="ECO:0000259" key="7">
    <source>
        <dbReference type="Pfam" id="PF02900"/>
    </source>
</evidence>
<comment type="caution">
    <text evidence="8">The sequence shown here is derived from an EMBL/GenBank/DDBJ whole genome shotgun (WGS) entry which is preliminary data.</text>
</comment>
<comment type="cofactor">
    <cofactor evidence="1">
        <name>Zn(2+)</name>
        <dbReference type="ChEBI" id="CHEBI:29105"/>
    </cofactor>
</comment>
<evidence type="ECO:0000313" key="9">
    <source>
        <dbReference type="Proteomes" id="UP000295131"/>
    </source>
</evidence>
<dbReference type="OrthoDB" id="9790889at2"/>
<dbReference type="InterPro" id="IPR014436">
    <property type="entry name" value="Extradiol_dOase_DODA"/>
</dbReference>
<dbReference type="GO" id="GO:0008198">
    <property type="term" value="F:ferrous iron binding"/>
    <property type="evidence" value="ECO:0007669"/>
    <property type="project" value="InterPro"/>
</dbReference>
<dbReference type="Proteomes" id="UP000295131">
    <property type="component" value="Unassembled WGS sequence"/>
</dbReference>
<reference evidence="8 9" key="1">
    <citation type="journal article" date="2013" name="Int. J. Syst. Evol. Microbiol.">
        <title>Hoeflea suaedae sp. nov., an endophytic bacterium isolated from the root of the halophyte Suaeda maritima.</title>
        <authorList>
            <person name="Chung E.J."/>
            <person name="Park J.A."/>
            <person name="Pramanik P."/>
            <person name="Bibi F."/>
            <person name="Jeon C.O."/>
            <person name="Chung Y.R."/>
        </authorList>
    </citation>
    <scope>NUCLEOTIDE SEQUENCE [LARGE SCALE GENOMIC DNA]</scope>
    <source>
        <strain evidence="8 9">YC6898</strain>
    </source>
</reference>
<keyword evidence="4" id="KW-0862">Zinc</keyword>
<dbReference type="CDD" id="cd07363">
    <property type="entry name" value="45_DOPA_Dioxygenase"/>
    <property type="match status" value="1"/>
</dbReference>
<dbReference type="GO" id="GO:0016702">
    <property type="term" value="F:oxidoreductase activity, acting on single donors with incorporation of molecular oxygen, incorporation of two atoms of oxygen"/>
    <property type="evidence" value="ECO:0007669"/>
    <property type="project" value="UniProtKB-ARBA"/>
</dbReference>
<dbReference type="RefSeq" id="WP_133284726.1">
    <property type="nucleotide sequence ID" value="NZ_SMSI01000002.1"/>
</dbReference>
<dbReference type="InterPro" id="IPR004183">
    <property type="entry name" value="Xdiol_dOase_suB"/>
</dbReference>
<comment type="similarity">
    <text evidence="2">Belongs to the DODA-type extradiol aromatic ring-opening dioxygenase family.</text>
</comment>
<keyword evidence="9" id="KW-1185">Reference proteome</keyword>
<name>A0A4R5PK97_9HYPH</name>
<gene>
    <name evidence="8" type="ORF">E2A64_12040</name>
</gene>
<keyword evidence="5" id="KW-0560">Oxidoreductase</keyword>
<accession>A0A4R5PK97</accession>
<keyword evidence="3" id="KW-0479">Metal-binding</keyword>
<dbReference type="EMBL" id="SMSI01000002">
    <property type="protein sequence ID" value="TDH36025.1"/>
    <property type="molecule type" value="Genomic_DNA"/>
</dbReference>
<protein>
    <submittedName>
        <fullName evidence="8">Dioxygenase</fullName>
    </submittedName>
</protein>
<dbReference type="PIRSF" id="PIRSF006157">
    <property type="entry name" value="Doxgns_DODA"/>
    <property type="match status" value="1"/>
</dbReference>
<evidence type="ECO:0000256" key="1">
    <source>
        <dbReference type="ARBA" id="ARBA00001947"/>
    </source>
</evidence>
<organism evidence="8 9">
    <name type="scientific">Pseudohoeflea suaedae</name>
    <dbReference type="NCBI Taxonomy" id="877384"/>
    <lineage>
        <taxon>Bacteria</taxon>
        <taxon>Pseudomonadati</taxon>
        <taxon>Pseudomonadota</taxon>
        <taxon>Alphaproteobacteria</taxon>
        <taxon>Hyphomicrobiales</taxon>
        <taxon>Rhizobiaceae</taxon>
        <taxon>Pseudohoeflea</taxon>
    </lineage>
</organism>
<evidence type="ECO:0000256" key="6">
    <source>
        <dbReference type="SAM" id="MobiDB-lite"/>
    </source>
</evidence>
<keyword evidence="8" id="KW-0223">Dioxygenase</keyword>
<evidence type="ECO:0000256" key="3">
    <source>
        <dbReference type="ARBA" id="ARBA00022723"/>
    </source>
</evidence>